<dbReference type="Proteomes" id="UP000739538">
    <property type="component" value="Unassembled WGS sequence"/>
</dbReference>
<gene>
    <name evidence="3" type="ORF">KDA27_18935</name>
</gene>
<evidence type="ECO:0000313" key="4">
    <source>
        <dbReference type="Proteomes" id="UP000739538"/>
    </source>
</evidence>
<keyword evidence="1" id="KW-1133">Transmembrane helix</keyword>
<feature type="transmembrane region" description="Helical" evidence="1">
    <location>
        <begin position="6"/>
        <end position="26"/>
    </location>
</feature>
<feature type="domain" description="CBU-0592-like" evidence="2">
    <location>
        <begin position="8"/>
        <end position="83"/>
    </location>
</feature>
<reference evidence="3" key="2">
    <citation type="journal article" date="2021" name="Microbiome">
        <title>Successional dynamics and alternative stable states in a saline activated sludge microbial community over 9 years.</title>
        <authorList>
            <person name="Wang Y."/>
            <person name="Ye J."/>
            <person name="Ju F."/>
            <person name="Liu L."/>
            <person name="Boyd J.A."/>
            <person name="Deng Y."/>
            <person name="Parks D.H."/>
            <person name="Jiang X."/>
            <person name="Yin X."/>
            <person name="Woodcroft B.J."/>
            <person name="Tyson G.W."/>
            <person name="Hugenholtz P."/>
            <person name="Polz M.F."/>
            <person name="Zhang T."/>
        </authorList>
    </citation>
    <scope>NUCLEOTIDE SEQUENCE</scope>
    <source>
        <strain evidence="3">HKST-UBA02</strain>
    </source>
</reference>
<dbReference type="InterPro" id="IPR058058">
    <property type="entry name" value="CBU_0592-like"/>
</dbReference>
<dbReference type="AlphaFoldDB" id="A0A956NIW1"/>
<keyword evidence="1" id="KW-0812">Transmembrane</keyword>
<evidence type="ECO:0000313" key="3">
    <source>
        <dbReference type="EMBL" id="MCA9757874.1"/>
    </source>
</evidence>
<feature type="transmembrane region" description="Helical" evidence="1">
    <location>
        <begin position="38"/>
        <end position="55"/>
    </location>
</feature>
<feature type="transmembrane region" description="Helical" evidence="1">
    <location>
        <begin position="61"/>
        <end position="81"/>
    </location>
</feature>
<protein>
    <recommendedName>
        <fullName evidence="2">CBU-0592-like domain-containing protein</fullName>
    </recommendedName>
</protein>
<comment type="caution">
    <text evidence="3">The sequence shown here is derived from an EMBL/GenBank/DDBJ whole genome shotgun (WGS) entry which is preliminary data.</text>
</comment>
<sequence length="89" mass="9622">MTPKFELHDIIGTLGVLLIVSAYLLLQLGRISPANIKYSGINACGAALILYSLAYDFNISAFIIEAFWLVISGVGIGRAVLARRATRPE</sequence>
<evidence type="ECO:0000256" key="1">
    <source>
        <dbReference type="SAM" id="Phobius"/>
    </source>
</evidence>
<name>A0A956NIW1_UNCEI</name>
<accession>A0A956NIW1</accession>
<evidence type="ECO:0000259" key="2">
    <source>
        <dbReference type="Pfam" id="PF26604"/>
    </source>
</evidence>
<dbReference type="Pfam" id="PF26604">
    <property type="entry name" value="CBU_0592"/>
    <property type="match status" value="1"/>
</dbReference>
<dbReference type="NCBIfam" id="NF047864">
    <property type="entry name" value="CBU_0592_membra"/>
    <property type="match status" value="1"/>
</dbReference>
<reference evidence="3" key="1">
    <citation type="submission" date="2020-04" db="EMBL/GenBank/DDBJ databases">
        <authorList>
            <person name="Zhang T."/>
        </authorList>
    </citation>
    <scope>NUCLEOTIDE SEQUENCE</scope>
    <source>
        <strain evidence="3">HKST-UBA02</strain>
    </source>
</reference>
<keyword evidence="1" id="KW-0472">Membrane</keyword>
<organism evidence="3 4">
    <name type="scientific">Eiseniibacteriota bacterium</name>
    <dbReference type="NCBI Taxonomy" id="2212470"/>
    <lineage>
        <taxon>Bacteria</taxon>
        <taxon>Candidatus Eiseniibacteriota</taxon>
    </lineage>
</organism>
<dbReference type="EMBL" id="JAGQHS010000126">
    <property type="protein sequence ID" value="MCA9757874.1"/>
    <property type="molecule type" value="Genomic_DNA"/>
</dbReference>
<proteinExistence type="predicted"/>